<sequence length="978" mass="108498">MTVATSETLTYVVCHGARDLRVEKRSLNAPKAGEVTVAVNSTGLCGSDVHYYTHGANGDFKIIDPLVLGHEASGTVTEIPEGTETHLKVGDRVAIECGHMCGSCKYCKSGRYNLCKNMRFCSSAKTHPHLDGTLREKMNHPASLLFKLPDACSFEAAALAEPLSVVLHAIRRSKLEAGERVLILGAGAVGLLAASLAKAQGATSTVMVDIEAARLNFAKENGWATGTHCLPKGPRVSGADALEAAKQNWAGLQNDECVTSVEDLAEGFDAVFECTGVESCMQMAVFASRPGGRVLYVGMGTTALLLPTGASLLREVDLMGVFRYSNTYPAALALLGSGQLGPVEKMVTQRYSLDKAEEAFQAIQKGKDEQGNVVIKVMVGVRRKERDSAVAEGDQKERSRRYRDEDDYDSERRRRHRHRDETDDDREERRKRRKDGETEEEREERRRKRKERERERERESGRDRSDDESDRKRHRSRRDRSLSRDSHKSQRSHRSHRSSVRDVDMDRERMRERERADDRRVAEDRRRRDDRDRGSRYDDRQGGDRYDGRRRGDVYMPRTVASPMRRSPPPRETRGSPAYGRRQSEVGTSKRDEAEALLQDVDSETRSIFVSQLAAALTSKDVGMFFEEKLGKGSVRDARVVTDRITRRSKGVAYVELASVDLVSKALTLSGTIVMGLPIMIALSESEKNITNTLVPSMPGAPISGPGSLPPSRPLIPGMPAMQAMAGHDGDADAAIPYHRLYVGNLYYNLTADDIRQVFEPFGELAFVEMPMEPHTNRSRGYAFVQFKDLAPAEMALASMNGFELAGRSIKVSTVHERGTGGLPRAQVQETLEDTSATQGTKMDAATRQQLMFKLARQPNTTVSASSLPVSSSVMRPHIPAQQTQYVQLSNMFDPATETEPNWHLDLEEDIKEEIEAKYGKVDKLVVDKNSPEGHVFIKFADVLAATNGIAGLNGRFFSAKKITAHNISEAIFKAHAP</sequence>
<evidence type="ECO:0000313" key="2">
    <source>
        <dbReference type="Proteomes" id="UP001243375"/>
    </source>
</evidence>
<dbReference type="Proteomes" id="UP001243375">
    <property type="component" value="Unassembled WGS sequence"/>
</dbReference>
<evidence type="ECO:0000313" key="1">
    <source>
        <dbReference type="EMBL" id="KAJ9125631.1"/>
    </source>
</evidence>
<dbReference type="EMBL" id="JASBWU010000001">
    <property type="protein sequence ID" value="KAJ9125631.1"/>
    <property type="molecule type" value="Genomic_DNA"/>
</dbReference>
<name>A0ACC2XPR3_9TREE</name>
<proteinExistence type="predicted"/>
<organism evidence="1 2">
    <name type="scientific">Naganishia vaughanmartiniae</name>
    <dbReference type="NCBI Taxonomy" id="1424756"/>
    <lineage>
        <taxon>Eukaryota</taxon>
        <taxon>Fungi</taxon>
        <taxon>Dikarya</taxon>
        <taxon>Basidiomycota</taxon>
        <taxon>Agaricomycotina</taxon>
        <taxon>Tremellomycetes</taxon>
        <taxon>Filobasidiales</taxon>
        <taxon>Filobasidiaceae</taxon>
        <taxon>Naganishia</taxon>
    </lineage>
</organism>
<comment type="caution">
    <text evidence="1">The sequence shown here is derived from an EMBL/GenBank/DDBJ whole genome shotgun (WGS) entry which is preliminary data.</text>
</comment>
<protein>
    <submittedName>
        <fullName evidence="1">Uncharacterized protein</fullName>
    </submittedName>
</protein>
<reference evidence="1" key="1">
    <citation type="submission" date="2023-04" db="EMBL/GenBank/DDBJ databases">
        <title>Draft Genome sequencing of Naganishia species isolated from polar environments using Oxford Nanopore Technology.</title>
        <authorList>
            <person name="Leo P."/>
            <person name="Venkateswaran K."/>
        </authorList>
    </citation>
    <scope>NUCLEOTIDE SEQUENCE</scope>
    <source>
        <strain evidence="1">MNA-CCFEE 5425</strain>
    </source>
</reference>
<keyword evidence="2" id="KW-1185">Reference proteome</keyword>
<accession>A0ACC2XPR3</accession>
<gene>
    <name evidence="1" type="ORF">QFC22_000593</name>
</gene>